<dbReference type="Pfam" id="PF14602">
    <property type="entry name" value="Hexapep_2"/>
    <property type="match status" value="1"/>
</dbReference>
<dbReference type="InterPro" id="IPR050484">
    <property type="entry name" value="Transf_Hexapept/Carb_Anhydrase"/>
</dbReference>
<evidence type="ECO:0000313" key="4">
    <source>
        <dbReference type="EMBL" id="KAH0916276.1"/>
    </source>
</evidence>
<gene>
    <name evidence="4" type="ORF">HID58_030722</name>
</gene>
<dbReference type="InterPro" id="IPR047324">
    <property type="entry name" value="LbH_gamma_CA-like"/>
</dbReference>
<name>A0ABQ8CGQ1_BRANA</name>
<dbReference type="Proteomes" id="UP000824890">
    <property type="component" value="Unassembled WGS sequence"/>
</dbReference>
<dbReference type="CDD" id="cd04645">
    <property type="entry name" value="LbH_gamma_CA_like"/>
    <property type="match status" value="1"/>
</dbReference>
<reference evidence="4 5" key="1">
    <citation type="submission" date="2021-05" db="EMBL/GenBank/DDBJ databases">
        <title>Genome Assembly of Synthetic Allotetraploid Brassica napus Reveals Homoeologous Exchanges between Subgenomes.</title>
        <authorList>
            <person name="Davis J.T."/>
        </authorList>
    </citation>
    <scope>NUCLEOTIDE SEQUENCE [LARGE SCALE GENOMIC DNA]</scope>
    <source>
        <strain evidence="5">cv. Da-Ae</strain>
        <tissue evidence="4">Seedling</tissue>
    </source>
</reference>
<dbReference type="InterPro" id="IPR001451">
    <property type="entry name" value="Hexapep"/>
</dbReference>
<dbReference type="EMBL" id="JAGKQM010000008">
    <property type="protein sequence ID" value="KAH0916276.1"/>
    <property type="molecule type" value="Genomic_DNA"/>
</dbReference>
<sequence length="252" mass="27181">MARYDLKILNRIAFSVVSRHRTLMNVFDKAPIVDKEAFVAPSASVIGNVQIGRGSSIWYGCVLRGLVLCGDVNTVSVGSGTNIQDNSLVHVAKSNLSGKVPPTIIGDNVTIGHSAVLHGCTVEDEAFIGMGATLLDGVVVEKHALVAAGALVRQNTRIPSGEIWGGNPAKFLRKLKSKEIDFIPVSAENYSNLAKAHAAENAKPLNAIEFEKVLRKRYAAKDEEYDSMLGIVRETPPELKLPNKNESKPNVL</sequence>
<dbReference type="Gene3D" id="2.160.10.10">
    <property type="entry name" value="Hexapeptide repeat proteins"/>
    <property type="match status" value="1"/>
</dbReference>
<keyword evidence="1" id="KW-0496">Mitochondrion</keyword>
<evidence type="ECO:0000256" key="3">
    <source>
        <dbReference type="ARBA" id="ARBA00034694"/>
    </source>
</evidence>
<keyword evidence="5" id="KW-1185">Reference proteome</keyword>
<evidence type="ECO:0000313" key="5">
    <source>
        <dbReference type="Proteomes" id="UP000824890"/>
    </source>
</evidence>
<comment type="caution">
    <text evidence="4">The sequence shown here is derived from an EMBL/GenBank/DDBJ whole genome shotgun (WGS) entry which is preliminary data.</text>
</comment>
<comment type="subcellular location">
    <subcellularLocation>
        <location evidence="3">Mitochondrion membrane</location>
        <topology evidence="3">Peripheral membrane protein</topology>
        <orientation evidence="3">Matrix side</orientation>
    </subcellularLocation>
</comment>
<accession>A0ABQ8CGQ1</accession>
<dbReference type="SUPFAM" id="SSF51161">
    <property type="entry name" value="Trimeric LpxA-like enzymes"/>
    <property type="match status" value="1"/>
</dbReference>
<proteinExistence type="inferred from homology"/>
<evidence type="ECO:0000256" key="1">
    <source>
        <dbReference type="ARBA" id="ARBA00023128"/>
    </source>
</evidence>
<evidence type="ECO:0000256" key="2">
    <source>
        <dbReference type="ARBA" id="ARBA00023595"/>
    </source>
</evidence>
<dbReference type="PANTHER" id="PTHR13061:SF50">
    <property type="entry name" value="GAMMA CARBONIC ANHYDRASE 1, MITOCHONDRIAL"/>
    <property type="match status" value="1"/>
</dbReference>
<comment type="similarity">
    <text evidence="2">Belongs to the gamma-class carbonic anhydrase family.</text>
</comment>
<dbReference type="PANTHER" id="PTHR13061">
    <property type="entry name" value="DYNACTIN SUBUNIT P25"/>
    <property type="match status" value="1"/>
</dbReference>
<protein>
    <recommendedName>
        <fullName evidence="6">Gamma carbonic anhydrase 1, mitochondrial-like</fullName>
    </recommendedName>
</protein>
<organism evidence="4 5">
    <name type="scientific">Brassica napus</name>
    <name type="common">Rape</name>
    <dbReference type="NCBI Taxonomy" id="3708"/>
    <lineage>
        <taxon>Eukaryota</taxon>
        <taxon>Viridiplantae</taxon>
        <taxon>Streptophyta</taxon>
        <taxon>Embryophyta</taxon>
        <taxon>Tracheophyta</taxon>
        <taxon>Spermatophyta</taxon>
        <taxon>Magnoliopsida</taxon>
        <taxon>eudicotyledons</taxon>
        <taxon>Gunneridae</taxon>
        <taxon>Pentapetalae</taxon>
        <taxon>rosids</taxon>
        <taxon>malvids</taxon>
        <taxon>Brassicales</taxon>
        <taxon>Brassicaceae</taxon>
        <taxon>Brassiceae</taxon>
        <taxon>Brassica</taxon>
    </lineage>
</organism>
<evidence type="ECO:0008006" key="6">
    <source>
        <dbReference type="Google" id="ProtNLM"/>
    </source>
</evidence>
<dbReference type="InterPro" id="IPR011004">
    <property type="entry name" value="Trimer_LpxA-like_sf"/>
</dbReference>